<sequence>MNRLAFAPALLAATALLSGCATLGGTVKGDFACRAPTGTCAPMTAIDAAAIRSLAGNGVGTEAEGRTRQPSLTPRSGAVPIRTGERMLTILLPAHVDEVGVLHDAATVHAVVEEAGWTFAAGGDPLANPEFSRSSAPSSLREAVAGASAPAIEGLETLPARAPHPLTPTGAVSAAADDGPSAAAIAAARAGHRIAPSSVSTPDLSQGEAAPLSAATPLALPSGKVVLPQGDAAAARARLKALIGPRLPQLGQSSFATDRDPGDLDDPFARLPGRELPR</sequence>
<feature type="chain" id="PRO_5021989824" evidence="2">
    <location>
        <begin position="24"/>
        <end position="278"/>
    </location>
</feature>
<dbReference type="Proteomes" id="UP000318681">
    <property type="component" value="Unassembled WGS sequence"/>
</dbReference>
<feature type="signal peptide" evidence="2">
    <location>
        <begin position="1"/>
        <end position="23"/>
    </location>
</feature>
<comment type="caution">
    <text evidence="3">The sequence shown here is derived from an EMBL/GenBank/DDBJ whole genome shotgun (WGS) entry which is preliminary data.</text>
</comment>
<gene>
    <name evidence="3" type="ORF">FOY91_09200</name>
</gene>
<dbReference type="EMBL" id="VNIM01000030">
    <property type="protein sequence ID" value="TVV74622.1"/>
    <property type="molecule type" value="Genomic_DNA"/>
</dbReference>
<dbReference type="PROSITE" id="PS51257">
    <property type="entry name" value="PROKAR_LIPOPROTEIN"/>
    <property type="match status" value="1"/>
</dbReference>
<accession>A0A558R5M4</accession>
<dbReference type="RefSeq" id="WP_145150388.1">
    <property type="nucleotide sequence ID" value="NZ_VNIM01000030.1"/>
</dbReference>
<keyword evidence="3" id="KW-0449">Lipoprotein</keyword>
<protein>
    <submittedName>
        <fullName evidence="3">TraV family lipoprotein</fullName>
    </submittedName>
</protein>
<organism evidence="3 4">
    <name type="scientific">Alterirhizorhabdus solaris</name>
    <dbReference type="NCBI Taxonomy" id="2529389"/>
    <lineage>
        <taxon>Bacteria</taxon>
        <taxon>Pseudomonadati</taxon>
        <taxon>Pseudomonadota</taxon>
        <taxon>Alphaproteobacteria</taxon>
        <taxon>Sphingomonadales</taxon>
        <taxon>Rhizorhabdaceae</taxon>
        <taxon>Alterirhizorhabdus</taxon>
    </lineage>
</organism>
<reference evidence="3 4" key="1">
    <citation type="submission" date="2019-07" db="EMBL/GenBank/DDBJ databases">
        <title>Sphingomonas solaris sp. nov., isolated from a solar panel from Boston, Massachusetts.</title>
        <authorList>
            <person name="Tanner K."/>
            <person name="Pascual J."/>
            <person name="Mancuso C."/>
            <person name="Pereto J."/>
            <person name="Khalil A."/>
            <person name="Vilanova C."/>
        </authorList>
    </citation>
    <scope>NUCLEOTIDE SEQUENCE [LARGE SCALE GENOMIC DNA]</scope>
    <source>
        <strain evidence="3 4">R4DWN</strain>
    </source>
</reference>
<keyword evidence="2" id="KW-0732">Signal</keyword>
<dbReference type="OrthoDB" id="7408098at2"/>
<evidence type="ECO:0000313" key="4">
    <source>
        <dbReference type="Proteomes" id="UP000318681"/>
    </source>
</evidence>
<keyword evidence="4" id="KW-1185">Reference proteome</keyword>
<feature type="region of interest" description="Disordered" evidence="1">
    <location>
        <begin position="248"/>
        <end position="278"/>
    </location>
</feature>
<dbReference type="AlphaFoldDB" id="A0A558R5M4"/>
<evidence type="ECO:0000256" key="2">
    <source>
        <dbReference type="SAM" id="SignalP"/>
    </source>
</evidence>
<proteinExistence type="predicted"/>
<name>A0A558R5M4_9SPHN</name>
<evidence type="ECO:0000313" key="3">
    <source>
        <dbReference type="EMBL" id="TVV74622.1"/>
    </source>
</evidence>
<evidence type="ECO:0000256" key="1">
    <source>
        <dbReference type="SAM" id="MobiDB-lite"/>
    </source>
</evidence>